<reference evidence="2" key="1">
    <citation type="journal article" date="2007" name="Nature">
        <title>The grapevine genome sequence suggests ancestral hexaploidization in major angiosperm phyla.</title>
        <authorList>
            <consortium name="The French-Italian Public Consortium for Grapevine Genome Characterization."/>
            <person name="Jaillon O."/>
            <person name="Aury J.-M."/>
            <person name="Noel B."/>
            <person name="Policriti A."/>
            <person name="Clepet C."/>
            <person name="Casagrande A."/>
            <person name="Choisne N."/>
            <person name="Aubourg S."/>
            <person name="Vitulo N."/>
            <person name="Jubin C."/>
            <person name="Vezzi A."/>
            <person name="Legeai F."/>
            <person name="Hugueney P."/>
            <person name="Dasilva C."/>
            <person name="Horner D."/>
            <person name="Mica E."/>
            <person name="Jublot D."/>
            <person name="Poulain J."/>
            <person name="Bruyere C."/>
            <person name="Billault A."/>
            <person name="Segurens B."/>
            <person name="Gouyvenoux M."/>
            <person name="Ugarte E."/>
            <person name="Cattonaro F."/>
            <person name="Anthouard V."/>
            <person name="Vico V."/>
            <person name="Del Fabbro C."/>
            <person name="Alaux M."/>
            <person name="Di Gaspero G."/>
            <person name="Dumas V."/>
            <person name="Felice N."/>
            <person name="Paillard S."/>
            <person name="Juman I."/>
            <person name="Moroldo M."/>
            <person name="Scalabrin S."/>
            <person name="Canaguier A."/>
            <person name="Le Clainche I."/>
            <person name="Malacrida G."/>
            <person name="Durand E."/>
            <person name="Pesole G."/>
            <person name="Laucou V."/>
            <person name="Chatelet P."/>
            <person name="Merdinoglu D."/>
            <person name="Delledonne M."/>
            <person name="Pezzotti M."/>
            <person name="Lecharny A."/>
            <person name="Scarpelli C."/>
            <person name="Artiguenave F."/>
            <person name="Pe M.E."/>
            <person name="Valle G."/>
            <person name="Morgante M."/>
            <person name="Caboche M."/>
            <person name="Adam-Blondon A.-F."/>
            <person name="Weissenbach J."/>
            <person name="Quetier F."/>
            <person name="Wincker P."/>
        </authorList>
    </citation>
    <scope>NUCLEOTIDE SEQUENCE [LARGE SCALE GENOMIC DNA]</scope>
    <source>
        <strain evidence="2">cv. Pinot noir / PN40024</strain>
    </source>
</reference>
<dbReference type="InParanoid" id="D7SWT0"/>
<dbReference type="Proteomes" id="UP000009183">
    <property type="component" value="Chromosome 19"/>
</dbReference>
<dbReference type="EMBL" id="FN595234">
    <property type="protein sequence ID" value="CBI21730.3"/>
    <property type="molecule type" value="Genomic_DNA"/>
</dbReference>
<sequence>MLFLDLNYIKNTITHLLLEPSNAKLLATKFLYNFHVMFSQCQWNLCS</sequence>
<gene>
    <name evidence="1" type="ordered locus">VIT_19s0027g01160</name>
</gene>
<evidence type="ECO:0000313" key="1">
    <source>
        <dbReference type="EMBL" id="CBI21730.3"/>
    </source>
</evidence>
<accession>D7SWT0</accession>
<keyword evidence="2" id="KW-1185">Reference proteome</keyword>
<dbReference type="HOGENOM" id="CLU_3176466_0_0_1"/>
<protein>
    <submittedName>
        <fullName evidence="1">Uncharacterized protein</fullName>
    </submittedName>
</protein>
<name>D7SWT0_VITVI</name>
<proteinExistence type="predicted"/>
<evidence type="ECO:0000313" key="2">
    <source>
        <dbReference type="Proteomes" id="UP000009183"/>
    </source>
</evidence>
<dbReference type="AlphaFoldDB" id="D7SWT0"/>
<dbReference type="PaxDb" id="29760-VIT_19s0027g01160.t01"/>
<organism evidence="1 2">
    <name type="scientific">Vitis vinifera</name>
    <name type="common">Grape</name>
    <dbReference type="NCBI Taxonomy" id="29760"/>
    <lineage>
        <taxon>Eukaryota</taxon>
        <taxon>Viridiplantae</taxon>
        <taxon>Streptophyta</taxon>
        <taxon>Embryophyta</taxon>
        <taxon>Tracheophyta</taxon>
        <taxon>Spermatophyta</taxon>
        <taxon>Magnoliopsida</taxon>
        <taxon>eudicotyledons</taxon>
        <taxon>Gunneridae</taxon>
        <taxon>Pentapetalae</taxon>
        <taxon>rosids</taxon>
        <taxon>Vitales</taxon>
        <taxon>Vitaceae</taxon>
        <taxon>Viteae</taxon>
        <taxon>Vitis</taxon>
    </lineage>
</organism>